<feature type="region of interest" description="Disordered" evidence="1">
    <location>
        <begin position="135"/>
        <end position="183"/>
    </location>
</feature>
<proteinExistence type="predicted"/>
<reference evidence="3" key="1">
    <citation type="submission" date="2022-11" db="EMBL/GenBank/DDBJ databases">
        <title>Minimal conservation of predation-associated metabolite biosynthetic gene clusters underscores biosynthetic potential of Myxococcota including descriptions for ten novel species: Archangium lansinium sp. nov., Myxococcus landrumus sp. nov., Nannocystis bai.</title>
        <authorList>
            <person name="Ahearne A."/>
            <person name="Stevens C."/>
            <person name="Phillips K."/>
        </authorList>
    </citation>
    <scope>NUCLEOTIDE SEQUENCE</scope>
    <source>
        <strain evidence="3">Na p29</strain>
    </source>
</reference>
<dbReference type="AlphaFoldDB" id="A0A9X3IZL2"/>
<feature type="region of interest" description="Disordered" evidence="1">
    <location>
        <begin position="1"/>
        <end position="20"/>
    </location>
</feature>
<comment type="caution">
    <text evidence="3">The sequence shown here is derived from an EMBL/GenBank/DDBJ whole genome shotgun (WGS) entry which is preliminary data.</text>
</comment>
<dbReference type="Gene3D" id="1.25.40.10">
    <property type="entry name" value="Tetratricopeptide repeat domain"/>
    <property type="match status" value="1"/>
</dbReference>
<dbReference type="SUPFAM" id="SSF48452">
    <property type="entry name" value="TPR-like"/>
    <property type="match status" value="1"/>
</dbReference>
<evidence type="ECO:0000256" key="2">
    <source>
        <dbReference type="SAM" id="Phobius"/>
    </source>
</evidence>
<dbReference type="EMBL" id="JAPNKE010000002">
    <property type="protein sequence ID" value="MCY1009175.1"/>
    <property type="molecule type" value="Genomic_DNA"/>
</dbReference>
<dbReference type="RefSeq" id="WP_267771833.1">
    <property type="nucleotide sequence ID" value="NZ_JAPNKE010000002.1"/>
</dbReference>
<keyword evidence="2" id="KW-0472">Membrane</keyword>
<organism evidence="3 4">
    <name type="scientific">Nannocystis pusilla</name>
    <dbReference type="NCBI Taxonomy" id="889268"/>
    <lineage>
        <taxon>Bacteria</taxon>
        <taxon>Pseudomonadati</taxon>
        <taxon>Myxococcota</taxon>
        <taxon>Polyangia</taxon>
        <taxon>Nannocystales</taxon>
        <taxon>Nannocystaceae</taxon>
        <taxon>Nannocystis</taxon>
    </lineage>
</organism>
<evidence type="ECO:0008006" key="5">
    <source>
        <dbReference type="Google" id="ProtNLM"/>
    </source>
</evidence>
<feature type="compositionally biased region" description="Basic and acidic residues" evidence="1">
    <location>
        <begin position="146"/>
        <end position="160"/>
    </location>
</feature>
<feature type="compositionally biased region" description="Basic and acidic residues" evidence="1">
    <location>
        <begin position="1"/>
        <end position="11"/>
    </location>
</feature>
<keyword evidence="4" id="KW-1185">Reference proteome</keyword>
<evidence type="ECO:0000313" key="4">
    <source>
        <dbReference type="Proteomes" id="UP001150924"/>
    </source>
</evidence>
<keyword evidence="2" id="KW-0812">Transmembrane</keyword>
<evidence type="ECO:0000313" key="3">
    <source>
        <dbReference type="EMBL" id="MCY1009175.1"/>
    </source>
</evidence>
<feature type="transmembrane region" description="Helical" evidence="2">
    <location>
        <begin position="107"/>
        <end position="125"/>
    </location>
</feature>
<accession>A0A9X3IZL2</accession>
<keyword evidence="2" id="KW-1133">Transmembrane helix</keyword>
<name>A0A9X3IZL2_9BACT</name>
<gene>
    <name evidence="3" type="ORF">OV079_27145</name>
</gene>
<evidence type="ECO:0000256" key="1">
    <source>
        <dbReference type="SAM" id="MobiDB-lite"/>
    </source>
</evidence>
<protein>
    <recommendedName>
        <fullName evidence="5">Tetratricopeptide repeat protein</fullName>
    </recommendedName>
</protein>
<sequence>MTEPPMHHDPEAIDDTPEDRRWRRLVDASLGGDPLAADDAAFLAAHRGDGPATRRERELLDALRRGEPDVTDPAADDALVAVAVDRFLAGNTAARGAPRPASARRPALVIGMGVALAAAAAWLLLIRPFGHVSEDTSSPLAAADPQDGRAESTHDPKDSSGDSPGVKDGLAARPPESAPVPKDIPVELRLLRGGAGDEGPLALQQPLGDGPLRLAGAACVGAADRFTACAEGEAELRVRGAVLAVERGSVQVEVAPAGVGIVWVEVAGVAIVSDEPGALLIVAEPQRWRVTAVRGAHRLREGDRERSLAAGETADSLAQVVPADADRSERGAPVKPRPASDPGELIDEAHALRGAGKYRAAARIYRRLLREHGDTSLARTAQVALGQLSLGPLGDPRGALSAFDGYLRDAPQGALAEEALHGRVEALHRLGRDPDAAQAGAEFLRRFPRSRYAQDVRQRLDGG</sequence>
<feature type="region of interest" description="Disordered" evidence="1">
    <location>
        <begin position="322"/>
        <end position="344"/>
    </location>
</feature>
<dbReference type="InterPro" id="IPR011990">
    <property type="entry name" value="TPR-like_helical_dom_sf"/>
</dbReference>
<dbReference type="Proteomes" id="UP001150924">
    <property type="component" value="Unassembled WGS sequence"/>
</dbReference>